<dbReference type="InterPro" id="IPR011990">
    <property type="entry name" value="TPR-like_helical_dom_sf"/>
</dbReference>
<name>A0ABW1JI42_9ACTN</name>
<dbReference type="InterPro" id="IPR027417">
    <property type="entry name" value="P-loop_NTPase"/>
</dbReference>
<evidence type="ECO:0000256" key="1">
    <source>
        <dbReference type="ARBA" id="ARBA00022741"/>
    </source>
</evidence>
<proteinExistence type="predicted"/>
<organism evidence="4 5">
    <name type="scientific">Angustibacter luteus</name>
    <dbReference type="NCBI Taxonomy" id="658456"/>
    <lineage>
        <taxon>Bacteria</taxon>
        <taxon>Bacillati</taxon>
        <taxon>Actinomycetota</taxon>
        <taxon>Actinomycetes</taxon>
        <taxon>Kineosporiales</taxon>
        <taxon>Kineosporiaceae</taxon>
    </lineage>
</organism>
<dbReference type="InterPro" id="IPR041664">
    <property type="entry name" value="AAA_16"/>
</dbReference>
<dbReference type="PROSITE" id="PS00622">
    <property type="entry name" value="HTH_LUXR_1"/>
    <property type="match status" value="1"/>
</dbReference>
<evidence type="ECO:0000313" key="4">
    <source>
        <dbReference type="EMBL" id="MFC6008423.1"/>
    </source>
</evidence>
<dbReference type="InterPro" id="IPR019734">
    <property type="entry name" value="TPR_rpt"/>
</dbReference>
<comment type="caution">
    <text evidence="4">The sequence shown here is derived from an EMBL/GenBank/DDBJ whole genome shotgun (WGS) entry which is preliminary data.</text>
</comment>
<reference evidence="5" key="1">
    <citation type="journal article" date="2019" name="Int. J. Syst. Evol. Microbiol.">
        <title>The Global Catalogue of Microorganisms (GCM) 10K type strain sequencing project: providing services to taxonomists for standard genome sequencing and annotation.</title>
        <authorList>
            <consortium name="The Broad Institute Genomics Platform"/>
            <consortium name="The Broad Institute Genome Sequencing Center for Infectious Disease"/>
            <person name="Wu L."/>
            <person name="Ma J."/>
        </authorList>
    </citation>
    <scope>NUCLEOTIDE SEQUENCE [LARGE SCALE GENOMIC DNA]</scope>
    <source>
        <strain evidence="5">KACC 14249</strain>
    </source>
</reference>
<keyword evidence="5" id="KW-1185">Reference proteome</keyword>
<evidence type="ECO:0000313" key="5">
    <source>
        <dbReference type="Proteomes" id="UP001596189"/>
    </source>
</evidence>
<dbReference type="Gene3D" id="1.10.10.10">
    <property type="entry name" value="Winged helix-like DNA-binding domain superfamily/Winged helix DNA-binding domain"/>
    <property type="match status" value="1"/>
</dbReference>
<dbReference type="RefSeq" id="WP_345714882.1">
    <property type="nucleotide sequence ID" value="NZ_BAABFP010000002.1"/>
</dbReference>
<dbReference type="CDD" id="cd06170">
    <property type="entry name" value="LuxR_C_like"/>
    <property type="match status" value="1"/>
</dbReference>
<keyword evidence="1" id="KW-0547">Nucleotide-binding</keyword>
<dbReference type="SUPFAM" id="SSF52540">
    <property type="entry name" value="P-loop containing nucleoside triphosphate hydrolases"/>
    <property type="match status" value="1"/>
</dbReference>
<dbReference type="Pfam" id="PF13191">
    <property type="entry name" value="AAA_16"/>
    <property type="match status" value="1"/>
</dbReference>
<protein>
    <submittedName>
        <fullName evidence="4">LuxR C-terminal-related transcriptional regulator</fullName>
    </submittedName>
</protein>
<dbReference type="Proteomes" id="UP001596189">
    <property type="component" value="Unassembled WGS sequence"/>
</dbReference>
<sequence length="962" mass="102709">MSGRDVVASPVLVGRDELLALAGRRLEQAAAGHGHLLFVAGEAGIGKSRLLGSVSRSAERLGFSVLRATAFPGDQQDSGGVLLDLAGDLRRAGDDAARSAGAVLAERLREPQRREGDRHRRRRLLVQDLSDALTDLDDVPRLIVLEDLHWADQLSLEVVAHLATRLPGRACLMLGAYRSDELYPRTAMRDWRSRLLSGRLAEEVRLPRMTAAQTATLASAVLGRPAPAQVVAAIHDRSDGIPLHIEELLAAATDEATGVVREPDLRHVPDTLADAVLARAAALPDDVRAMASAAAVIGRSFDVDLLADVTAADAETVDRCLRELRSVYLVRTGAGPAGFDFRHALIRDALYDDVPLPRRRLLHERVAEAAVRRGYPDAFVSAHYDQAGMSEPAYRHARAAARAAATISAHREALELDRRALRNAPADVAPAELADLLAALAGEAAAVDDNDSACEAFERAHDLRRADGDLVGAAALVAPLVSVTHLLGESLPLRVRRLQSALDSIEGLPDAEPVRAGLLSGLAAAYMLDRRLEESIRYGELSRALVQGSSHGSGGERAADLNTAATLGSVLLFTGQLDAGHALLEESITRAVQGHEEAEAGRGYRMLGTSASVLVEYERAAGWLRRGIDYADAVELWNHRSYMSAHLAHVHWARGEWAEAEQTAEHALADGRGGITTRITALYVLGYVQLGRGELDAADDLLAQALQLGESMAELQRISPPLWGLAQSAALRGDHARAVELCERGYALSREVADAAYLFPFLVTGVRAHLSSDGSGGLARDWFGQVRDALVARSIPGTLPAVDHARGLLELDSGDLTAADASLTDAAAAWGALGRFWEGSWAVLDQATAAVLGRRPAQAVALAEQVRASAGPVAARPLLDAAGAVLEQARPKAATTRWHPLSEREFEVAALVAEGLTNRQIAERLFLSPRTVSAHVEHILSKLGAARRAEIAAWASRRPAEG</sequence>
<evidence type="ECO:0000256" key="2">
    <source>
        <dbReference type="ARBA" id="ARBA00022840"/>
    </source>
</evidence>
<dbReference type="Pfam" id="PF00196">
    <property type="entry name" value="GerE"/>
    <property type="match status" value="1"/>
</dbReference>
<dbReference type="InterPro" id="IPR016032">
    <property type="entry name" value="Sig_transdc_resp-reg_C-effctor"/>
</dbReference>
<evidence type="ECO:0000259" key="3">
    <source>
        <dbReference type="PROSITE" id="PS50043"/>
    </source>
</evidence>
<gene>
    <name evidence="4" type="ORF">ACFQDO_14895</name>
</gene>
<dbReference type="PROSITE" id="PS50043">
    <property type="entry name" value="HTH_LUXR_2"/>
    <property type="match status" value="1"/>
</dbReference>
<dbReference type="Gene3D" id="1.25.40.10">
    <property type="entry name" value="Tetratricopeptide repeat domain"/>
    <property type="match status" value="2"/>
</dbReference>
<dbReference type="SMART" id="SM00421">
    <property type="entry name" value="HTH_LUXR"/>
    <property type="match status" value="1"/>
</dbReference>
<dbReference type="PRINTS" id="PR00038">
    <property type="entry name" value="HTHLUXR"/>
</dbReference>
<dbReference type="EMBL" id="JBHSRD010000004">
    <property type="protein sequence ID" value="MFC6008423.1"/>
    <property type="molecule type" value="Genomic_DNA"/>
</dbReference>
<feature type="domain" description="HTH luxR-type" evidence="3">
    <location>
        <begin position="894"/>
        <end position="959"/>
    </location>
</feature>
<keyword evidence="2" id="KW-0067">ATP-binding</keyword>
<dbReference type="SUPFAM" id="SSF48452">
    <property type="entry name" value="TPR-like"/>
    <property type="match status" value="1"/>
</dbReference>
<dbReference type="SUPFAM" id="SSF46894">
    <property type="entry name" value="C-terminal effector domain of the bipartite response regulators"/>
    <property type="match status" value="1"/>
</dbReference>
<dbReference type="PANTHER" id="PTHR16305:SF35">
    <property type="entry name" value="TRANSCRIPTIONAL ACTIVATOR DOMAIN"/>
    <property type="match status" value="1"/>
</dbReference>
<dbReference type="PANTHER" id="PTHR16305">
    <property type="entry name" value="TESTICULAR SOLUBLE ADENYLYL CYCLASE"/>
    <property type="match status" value="1"/>
</dbReference>
<dbReference type="InterPro" id="IPR036388">
    <property type="entry name" value="WH-like_DNA-bd_sf"/>
</dbReference>
<accession>A0ABW1JI42</accession>
<dbReference type="SMART" id="SM00028">
    <property type="entry name" value="TPR"/>
    <property type="match status" value="4"/>
</dbReference>
<dbReference type="InterPro" id="IPR000792">
    <property type="entry name" value="Tscrpt_reg_LuxR_C"/>
</dbReference>